<dbReference type="Proteomes" id="UP000308760">
    <property type="component" value="Unassembled WGS sequence"/>
</dbReference>
<evidence type="ECO:0000259" key="1">
    <source>
        <dbReference type="Pfam" id="PF12146"/>
    </source>
</evidence>
<proteinExistence type="predicted"/>
<organism evidence="2 3">
    <name type="scientific">Glycomyces buryatensis</name>
    <dbReference type="NCBI Taxonomy" id="2570927"/>
    <lineage>
        <taxon>Bacteria</taxon>
        <taxon>Bacillati</taxon>
        <taxon>Actinomycetota</taxon>
        <taxon>Actinomycetes</taxon>
        <taxon>Glycomycetales</taxon>
        <taxon>Glycomycetaceae</taxon>
        <taxon>Glycomyces</taxon>
    </lineage>
</organism>
<dbReference type="Pfam" id="PF12146">
    <property type="entry name" value="Hydrolase_4"/>
    <property type="match status" value="1"/>
</dbReference>
<dbReference type="AlphaFoldDB" id="A0A4S8QDR3"/>
<dbReference type="InterPro" id="IPR029058">
    <property type="entry name" value="AB_hydrolase_fold"/>
</dbReference>
<dbReference type="InterPro" id="IPR053145">
    <property type="entry name" value="AB_hydrolase_Est10"/>
</dbReference>
<dbReference type="GO" id="GO:0052689">
    <property type="term" value="F:carboxylic ester hydrolase activity"/>
    <property type="evidence" value="ECO:0007669"/>
    <property type="project" value="TreeGrafter"/>
</dbReference>
<comment type="caution">
    <text evidence="2">The sequence shown here is derived from an EMBL/GenBank/DDBJ whole genome shotgun (WGS) entry which is preliminary data.</text>
</comment>
<dbReference type="InterPro" id="IPR022742">
    <property type="entry name" value="Hydrolase_4"/>
</dbReference>
<sequence>MAEDLGGQRHPLHPVLVPRAGGHDRRLAVQQHLPVRAGCLYRVVRFAPSIGPTPRAGTGWDTLPPGPARGVGRVSLRLVESLDIENRGRILRGTLHLPQSTPAPAVVLCHGFSGTRSEFGYMFVRLAKRLAERGVAVYRFDFAGGGESDGDFADLAVSDQVAQATAALEAVGAHSAVDADRLSLLGMSLGGLTASLAAAQRPVRSLALWAPAAVAVGLDETAAKRRSDAIAEHGYDDFGGLPIHRRFVEDAKGIDPFADAAGHAGPVLLAYGSEDALIGPDIVKAYQGVYADRLDTHVLDGVGHGFETVPARERLLELTEAFVLRHA</sequence>
<reference evidence="3" key="1">
    <citation type="submission" date="2019-04" db="EMBL/GenBank/DDBJ databases">
        <title>Nocardioides xinjiangensis sp. nov.</title>
        <authorList>
            <person name="Liu S."/>
        </authorList>
    </citation>
    <scope>NUCLEOTIDE SEQUENCE [LARGE SCALE GENOMIC DNA]</scope>
    <source>
        <strain evidence="3">18</strain>
    </source>
</reference>
<dbReference type="EMBL" id="STGY01000024">
    <property type="protein sequence ID" value="THV42450.1"/>
    <property type="molecule type" value="Genomic_DNA"/>
</dbReference>
<dbReference type="PANTHER" id="PTHR43265">
    <property type="entry name" value="ESTERASE ESTD"/>
    <property type="match status" value="1"/>
</dbReference>
<keyword evidence="3" id="KW-1185">Reference proteome</keyword>
<dbReference type="SUPFAM" id="SSF53474">
    <property type="entry name" value="alpha/beta-Hydrolases"/>
    <property type="match status" value="1"/>
</dbReference>
<gene>
    <name evidence="2" type="ORF">FAB82_06130</name>
</gene>
<keyword evidence="2" id="KW-0378">Hydrolase</keyword>
<name>A0A4S8QDR3_9ACTN</name>
<protein>
    <submittedName>
        <fullName evidence="2">Alpha/beta fold hydrolase</fullName>
    </submittedName>
</protein>
<evidence type="ECO:0000313" key="3">
    <source>
        <dbReference type="Proteomes" id="UP000308760"/>
    </source>
</evidence>
<evidence type="ECO:0000313" key="2">
    <source>
        <dbReference type="EMBL" id="THV42450.1"/>
    </source>
</evidence>
<dbReference type="OrthoDB" id="128799at2"/>
<dbReference type="PANTHER" id="PTHR43265:SF1">
    <property type="entry name" value="ESTERASE ESTD"/>
    <property type="match status" value="1"/>
</dbReference>
<reference evidence="2 3" key="2">
    <citation type="submission" date="2019-05" db="EMBL/GenBank/DDBJ databases">
        <title>Glycomyces buryatensis sp. nov.</title>
        <authorList>
            <person name="Nikitina E."/>
        </authorList>
    </citation>
    <scope>NUCLEOTIDE SEQUENCE [LARGE SCALE GENOMIC DNA]</scope>
    <source>
        <strain evidence="2 3">18</strain>
    </source>
</reference>
<dbReference type="Gene3D" id="3.40.50.1820">
    <property type="entry name" value="alpha/beta hydrolase"/>
    <property type="match status" value="1"/>
</dbReference>
<accession>A0A4S8QDR3</accession>
<feature type="domain" description="Serine aminopeptidase S33" evidence="1">
    <location>
        <begin position="102"/>
        <end position="213"/>
    </location>
</feature>